<dbReference type="Proteomes" id="UP000234530">
    <property type="component" value="Chromosome"/>
</dbReference>
<evidence type="ECO:0000313" key="2">
    <source>
        <dbReference type="Proteomes" id="UP000234530"/>
    </source>
</evidence>
<accession>A0A2H5F0T7</accession>
<gene>
    <name evidence="1" type="ORF">CX676_14020</name>
</gene>
<evidence type="ECO:0000313" key="1">
    <source>
        <dbReference type="EMBL" id="AUH65152.1"/>
    </source>
</evidence>
<dbReference type="KEGG" id="pzh:CX676_14020"/>
<sequence length="64" mass="6739">MPRNILFIGIIFNSLELIPITKMAFFAIDLVLQGLSANCAQSSAMLDKALICLAGGNDGFGAAH</sequence>
<proteinExistence type="predicted"/>
<protein>
    <submittedName>
        <fullName evidence="1">Uncharacterized protein</fullName>
    </submittedName>
</protein>
<name>A0A2H5F0T7_9RHOB</name>
<organism evidence="1 2">
    <name type="scientific">Paracoccus zhejiangensis</name>
    <dbReference type="NCBI Taxonomy" id="1077935"/>
    <lineage>
        <taxon>Bacteria</taxon>
        <taxon>Pseudomonadati</taxon>
        <taxon>Pseudomonadota</taxon>
        <taxon>Alphaproteobacteria</taxon>
        <taxon>Rhodobacterales</taxon>
        <taxon>Paracoccaceae</taxon>
        <taxon>Paracoccus</taxon>
    </lineage>
</organism>
<keyword evidence="2" id="KW-1185">Reference proteome</keyword>
<reference evidence="1 2" key="1">
    <citation type="journal article" date="2013" name="Antonie Van Leeuwenhoek">
        <title>Paracoccus zhejiangensis sp. nov., isolated from activated sludge in wastewater-treatment system.</title>
        <authorList>
            <person name="Wu Z.G."/>
            <person name="Zhang D.F."/>
            <person name="Liu Y.L."/>
            <person name="Wang F."/>
            <person name="Jiang X."/>
            <person name="Li C."/>
            <person name="Li S.P."/>
            <person name="Hong Q."/>
            <person name="Li W.J."/>
        </authorList>
    </citation>
    <scope>NUCLEOTIDE SEQUENCE [LARGE SCALE GENOMIC DNA]</scope>
    <source>
        <strain evidence="1 2">J6</strain>
    </source>
</reference>
<dbReference type="AlphaFoldDB" id="A0A2H5F0T7"/>
<dbReference type="EMBL" id="CP025430">
    <property type="protein sequence ID" value="AUH65152.1"/>
    <property type="molecule type" value="Genomic_DNA"/>
</dbReference>